<evidence type="ECO:0000313" key="2">
    <source>
        <dbReference type="EMBL" id="OBP70413.1"/>
    </source>
</evidence>
<reference evidence="3" key="1">
    <citation type="submission" date="2016-06" db="EMBL/GenBank/DDBJ databases">
        <title>NZP2037 Pacbio-Illumina hybrid assembly.</title>
        <authorList>
            <person name="Ramsay J.P."/>
        </authorList>
    </citation>
    <scope>NUCLEOTIDE SEQUENCE [LARGE SCALE GENOMIC DNA]</scope>
    <source>
        <strain evidence="3">R7ANS::ICEMlSym2042</strain>
    </source>
</reference>
<comment type="caution">
    <text evidence="2">The sequence shown here is derived from an EMBL/GenBank/DDBJ whole genome shotgun (WGS) entry which is preliminary data.</text>
</comment>
<keyword evidence="1" id="KW-0732">Signal</keyword>
<dbReference type="Proteomes" id="UP000093748">
    <property type="component" value="Unassembled WGS sequence"/>
</dbReference>
<evidence type="ECO:0000313" key="3">
    <source>
        <dbReference type="Proteomes" id="UP000093748"/>
    </source>
</evidence>
<sequence>MMRLPIMAGLVLAGSPAWAGDIPYAPSANVPDYVATMTVQPSGNSAGSHTRIVTHHDGWVRVDELGAVIYGNPAKQITVSFLRDPNYSSVSVNRETSTSYERIRAVTETGQTETHAGERCDVRDVVRRDPDKPAPGLQWLSCLTADGIQIATRVFVNGSLFQSTAIVRLERRPVSAEEVELPANLLDVAQWLHFDHPPPQAATAVKRPPDFAMHMQWQGAVRALRRHDPWTYDEISYPDGRRTLFIRNDQTGQALSFRAAKGGAFERLSICEKCQSADSPAIHLGRNVIPESMGRTDSVLGEACDWFDMAPGTFDINLSQCLTPDKIPLRIGSGGAWGPREEFVADEVQRRELKPEEILPPSDVLNRSNWDFPG</sequence>
<feature type="chain" id="PRO_5009827268" description="DUF4412 domain-containing protein" evidence="1">
    <location>
        <begin position="20"/>
        <end position="374"/>
    </location>
</feature>
<dbReference type="GeneID" id="66683056"/>
<organism evidence="2 3">
    <name type="scientific">Rhizobium loti</name>
    <name type="common">Mesorhizobium loti</name>
    <dbReference type="NCBI Taxonomy" id="381"/>
    <lineage>
        <taxon>Bacteria</taxon>
        <taxon>Pseudomonadati</taxon>
        <taxon>Pseudomonadota</taxon>
        <taxon>Alphaproteobacteria</taxon>
        <taxon>Hyphomicrobiales</taxon>
        <taxon>Phyllobacteriaceae</taxon>
        <taxon>Mesorhizobium</taxon>
    </lineage>
</organism>
<proteinExistence type="predicted"/>
<dbReference type="OrthoDB" id="7596405at2"/>
<accession>A0A1A5JC24</accession>
<gene>
    <name evidence="2" type="ORF">BAE39_22675</name>
</gene>
<dbReference type="RefSeq" id="WP_032931006.1">
    <property type="nucleotide sequence ID" value="NZ_LZTH01000003.1"/>
</dbReference>
<evidence type="ECO:0008006" key="4">
    <source>
        <dbReference type="Google" id="ProtNLM"/>
    </source>
</evidence>
<dbReference type="AlphaFoldDB" id="A0A1A5JC24"/>
<feature type="signal peptide" evidence="1">
    <location>
        <begin position="1"/>
        <end position="19"/>
    </location>
</feature>
<evidence type="ECO:0000256" key="1">
    <source>
        <dbReference type="SAM" id="SignalP"/>
    </source>
</evidence>
<protein>
    <recommendedName>
        <fullName evidence="4">DUF4412 domain-containing protein</fullName>
    </recommendedName>
</protein>
<dbReference type="EMBL" id="LZTJ01000033">
    <property type="protein sequence ID" value="OBP70413.1"/>
    <property type="molecule type" value="Genomic_DNA"/>
</dbReference>
<name>A0A1A5JC24_RHILI</name>